<evidence type="ECO:0000256" key="1">
    <source>
        <dbReference type="ARBA" id="ARBA00004251"/>
    </source>
</evidence>
<reference evidence="18" key="1">
    <citation type="submission" date="2016-10" db="EMBL/GenBank/DDBJ databases">
        <authorList>
            <person name="Benchimol M."/>
            <person name="Almeida L.G."/>
            <person name="Vasconcelos A.T."/>
            <person name="Perreira-Neves A."/>
            <person name="Rosa I.A."/>
            <person name="Tasca T."/>
            <person name="Bogo M.R."/>
            <person name="de Souza W."/>
        </authorList>
    </citation>
    <scope>NUCLEOTIDE SEQUENCE [LARGE SCALE GENOMIC DNA]</scope>
    <source>
        <strain evidence="18">K</strain>
    </source>
</reference>
<evidence type="ECO:0000256" key="3">
    <source>
        <dbReference type="ARBA" id="ARBA00022475"/>
    </source>
</evidence>
<dbReference type="EC" id="2.7.10.1" evidence="2"/>
<keyword evidence="10 16" id="KW-1133">Transmembrane helix</keyword>
<accession>A0A1J4K374</accession>
<evidence type="ECO:0000256" key="2">
    <source>
        <dbReference type="ARBA" id="ARBA00011902"/>
    </source>
</evidence>
<dbReference type="InterPro" id="IPR009030">
    <property type="entry name" value="Growth_fac_rcpt_cys_sf"/>
</dbReference>
<dbReference type="GeneID" id="94841014"/>
<dbReference type="SMART" id="SM00261">
    <property type="entry name" value="FU"/>
    <property type="match status" value="1"/>
</dbReference>
<evidence type="ECO:0000256" key="14">
    <source>
        <dbReference type="ARBA" id="ARBA00023170"/>
    </source>
</evidence>
<keyword evidence="8" id="KW-0418">Kinase</keyword>
<evidence type="ECO:0000313" key="18">
    <source>
        <dbReference type="EMBL" id="OHT03949.1"/>
    </source>
</evidence>
<evidence type="ECO:0000259" key="17">
    <source>
        <dbReference type="Pfam" id="PF12810"/>
    </source>
</evidence>
<evidence type="ECO:0000256" key="13">
    <source>
        <dbReference type="ARBA" id="ARBA00023157"/>
    </source>
</evidence>
<dbReference type="VEuPathDB" id="TrichDB:TRFO_28663"/>
<dbReference type="GO" id="GO:0005524">
    <property type="term" value="F:ATP binding"/>
    <property type="evidence" value="ECO:0007669"/>
    <property type="project" value="UniProtKB-KW"/>
</dbReference>
<evidence type="ECO:0000256" key="7">
    <source>
        <dbReference type="ARBA" id="ARBA00022741"/>
    </source>
</evidence>
<gene>
    <name evidence="18" type="ORF">TRFO_28663</name>
</gene>
<dbReference type="Gene3D" id="2.10.220.10">
    <property type="entry name" value="Hormone Receptor, Insulin-like Growth Factor Receptor 1, Chain A, domain 2"/>
    <property type="match status" value="1"/>
</dbReference>
<keyword evidence="5 16" id="KW-0812">Transmembrane</keyword>
<evidence type="ECO:0000313" key="19">
    <source>
        <dbReference type="Proteomes" id="UP000179807"/>
    </source>
</evidence>
<keyword evidence="3" id="KW-1003">Cell membrane</keyword>
<dbReference type="GO" id="GO:0004714">
    <property type="term" value="F:transmembrane receptor protein tyrosine kinase activity"/>
    <property type="evidence" value="ECO:0007669"/>
    <property type="project" value="UniProtKB-EC"/>
</dbReference>
<evidence type="ECO:0000256" key="8">
    <source>
        <dbReference type="ARBA" id="ARBA00022777"/>
    </source>
</evidence>
<dbReference type="InterPro" id="IPR006212">
    <property type="entry name" value="Furin_repeat"/>
</dbReference>
<dbReference type="CDD" id="cd00064">
    <property type="entry name" value="FU"/>
    <property type="match status" value="1"/>
</dbReference>
<evidence type="ECO:0000256" key="15">
    <source>
        <dbReference type="ARBA" id="ARBA00023180"/>
    </source>
</evidence>
<name>A0A1J4K374_9EUKA</name>
<evidence type="ECO:0000256" key="9">
    <source>
        <dbReference type="ARBA" id="ARBA00022840"/>
    </source>
</evidence>
<feature type="transmembrane region" description="Helical" evidence="16">
    <location>
        <begin position="427"/>
        <end position="450"/>
    </location>
</feature>
<evidence type="ECO:0000256" key="10">
    <source>
        <dbReference type="ARBA" id="ARBA00022989"/>
    </source>
</evidence>
<protein>
    <recommendedName>
        <fullName evidence="2">receptor protein-tyrosine kinase</fullName>
        <ecNumber evidence="2">2.7.10.1</ecNumber>
    </recommendedName>
</protein>
<dbReference type="AlphaFoldDB" id="A0A1J4K374"/>
<evidence type="ECO:0000256" key="4">
    <source>
        <dbReference type="ARBA" id="ARBA00022679"/>
    </source>
</evidence>
<evidence type="ECO:0000256" key="16">
    <source>
        <dbReference type="SAM" id="Phobius"/>
    </source>
</evidence>
<keyword evidence="4" id="KW-0808">Transferase</keyword>
<dbReference type="EMBL" id="MLAK01000811">
    <property type="protein sequence ID" value="OHT03949.1"/>
    <property type="molecule type" value="Genomic_DNA"/>
</dbReference>
<evidence type="ECO:0000256" key="11">
    <source>
        <dbReference type="ARBA" id="ARBA00023136"/>
    </source>
</evidence>
<evidence type="ECO:0000256" key="6">
    <source>
        <dbReference type="ARBA" id="ARBA00022729"/>
    </source>
</evidence>
<keyword evidence="6" id="KW-0732">Signal</keyword>
<keyword evidence="11 16" id="KW-0472">Membrane</keyword>
<keyword evidence="7" id="KW-0547">Nucleotide-binding</keyword>
<dbReference type="InterPro" id="IPR055163">
    <property type="entry name" value="ALK/LTK-like_GRD"/>
</dbReference>
<dbReference type="OrthoDB" id="10684940at2759"/>
<comment type="subcellular location">
    <subcellularLocation>
        <location evidence="1">Cell membrane</location>
        <topology evidence="1">Single-pass type I membrane protein</topology>
    </subcellularLocation>
</comment>
<dbReference type="Proteomes" id="UP000179807">
    <property type="component" value="Unassembled WGS sequence"/>
</dbReference>
<organism evidence="18 19">
    <name type="scientific">Tritrichomonas foetus</name>
    <dbReference type="NCBI Taxonomy" id="1144522"/>
    <lineage>
        <taxon>Eukaryota</taxon>
        <taxon>Metamonada</taxon>
        <taxon>Parabasalia</taxon>
        <taxon>Tritrichomonadida</taxon>
        <taxon>Tritrichomonadidae</taxon>
        <taxon>Tritrichomonas</taxon>
    </lineage>
</organism>
<sequence length="500" mass="53101">MIFAVFLNLISADLKIFNFSGTHQKTILKPGRYKIECFGAKGGNKVFESDFYHGGRGAKVALHISFNTETTLHLFVGGRGGDAEYGKAGGGGFNGGGRGGICKDLTGKPYTGAGGGGASDLRLVVDGDDYWSEESLESRIVVAAGGSGAAVVHDGAPGGDGNGYCFTPSLSKSNRTNQTHGYRKGWGGDGESNKIYPISGSGGGGWYYGGFGGKSFDTFDDDPTSGRVGESGSSFVTGGEVYRVSRVAVEAGGNRGDDGSVTIETVFVCHSGCLGCSGPSAAECLACPAGFFLDAGRCLPVPSAAFSPSHEFTQTNPFSASGEFTQSSFFTSSNCFSSSQFFSPSSVFSSSEEFTASQHFSPSNSFTDSKQFFSSHSFTQSKSFLPTPLFTSSKTFTPYIFVNSFNSSNDDGLIFDQDREKKMADSLIITITCGSFAVLVIIISLIVFLVRHMKSNEVSMDSGSESNGESRDRFAEKQEFVWKYGGMDFSSETDQWLKNY</sequence>
<comment type="caution">
    <text evidence="18">The sequence shown here is derived from an EMBL/GenBank/DDBJ whole genome shotgun (WGS) entry which is preliminary data.</text>
</comment>
<keyword evidence="19" id="KW-1185">Reference proteome</keyword>
<keyword evidence="12" id="KW-0829">Tyrosine-protein kinase</keyword>
<keyword evidence="15" id="KW-0325">Glycoprotein</keyword>
<evidence type="ECO:0000256" key="5">
    <source>
        <dbReference type="ARBA" id="ARBA00022692"/>
    </source>
</evidence>
<feature type="domain" description="ALK/LTK-like glycine-rich" evidence="17">
    <location>
        <begin position="25"/>
        <end position="240"/>
    </location>
</feature>
<keyword evidence="13" id="KW-1015">Disulfide bond</keyword>
<dbReference type="SUPFAM" id="SSF57184">
    <property type="entry name" value="Growth factor receptor domain"/>
    <property type="match status" value="1"/>
</dbReference>
<keyword evidence="14" id="KW-0675">Receptor</keyword>
<proteinExistence type="predicted"/>
<dbReference type="GO" id="GO:0005886">
    <property type="term" value="C:plasma membrane"/>
    <property type="evidence" value="ECO:0007669"/>
    <property type="project" value="UniProtKB-SubCell"/>
</dbReference>
<keyword evidence="9" id="KW-0067">ATP-binding</keyword>
<dbReference type="Pfam" id="PF12810">
    <property type="entry name" value="ALK_LTK_GRD"/>
    <property type="match status" value="1"/>
</dbReference>
<dbReference type="RefSeq" id="XP_068357085.1">
    <property type="nucleotide sequence ID" value="XM_068506310.1"/>
</dbReference>
<evidence type="ECO:0000256" key="12">
    <source>
        <dbReference type="ARBA" id="ARBA00023137"/>
    </source>
</evidence>